<name>A0A0R2CSM6_9LACO</name>
<dbReference type="Pfam" id="PF09586">
    <property type="entry name" value="YfhO"/>
    <property type="match status" value="1"/>
</dbReference>
<evidence type="ECO:0000313" key="2">
    <source>
        <dbReference type="EMBL" id="KRM90675.1"/>
    </source>
</evidence>
<feature type="transmembrane region" description="Helical" evidence="1">
    <location>
        <begin position="442"/>
        <end position="461"/>
    </location>
</feature>
<feature type="transmembrane region" description="Helical" evidence="1">
    <location>
        <begin position="386"/>
        <end position="404"/>
    </location>
</feature>
<dbReference type="EMBL" id="AYZE01000014">
    <property type="protein sequence ID" value="KRM90675.1"/>
    <property type="molecule type" value="Genomic_DNA"/>
</dbReference>
<feature type="transmembrane region" description="Helical" evidence="1">
    <location>
        <begin position="109"/>
        <end position="129"/>
    </location>
</feature>
<accession>A0A0R2CSM6</accession>
<feature type="transmembrane region" description="Helical" evidence="1">
    <location>
        <begin position="231"/>
        <end position="251"/>
    </location>
</feature>
<dbReference type="PANTHER" id="PTHR38454">
    <property type="entry name" value="INTEGRAL MEMBRANE PROTEIN-RELATED"/>
    <property type="match status" value="1"/>
</dbReference>
<gene>
    <name evidence="2" type="ORF">FC80_GL000665</name>
</gene>
<dbReference type="RefSeq" id="WP_057828903.1">
    <property type="nucleotide sequence ID" value="NZ_AYZE01000014.1"/>
</dbReference>
<feature type="transmembrane region" description="Helical" evidence="1">
    <location>
        <begin position="201"/>
        <end position="219"/>
    </location>
</feature>
<feature type="transmembrane region" description="Helical" evidence="1">
    <location>
        <begin position="847"/>
        <end position="868"/>
    </location>
</feature>
<evidence type="ECO:0000256" key="1">
    <source>
        <dbReference type="SAM" id="Phobius"/>
    </source>
</evidence>
<dbReference type="PATRIC" id="fig|1423729.3.peg.672"/>
<organism evidence="2 3">
    <name type="scientific">Liquorilactobacillus cacaonum DSM 21116</name>
    <dbReference type="NCBI Taxonomy" id="1423729"/>
    <lineage>
        <taxon>Bacteria</taxon>
        <taxon>Bacillati</taxon>
        <taxon>Bacillota</taxon>
        <taxon>Bacilli</taxon>
        <taxon>Lactobacillales</taxon>
        <taxon>Lactobacillaceae</taxon>
        <taxon>Liquorilactobacillus</taxon>
    </lineage>
</organism>
<keyword evidence="1" id="KW-0812">Transmembrane</keyword>
<dbReference type="OrthoDB" id="9815466at2"/>
<feature type="transmembrane region" description="Helical" evidence="1">
    <location>
        <begin position="297"/>
        <end position="315"/>
    </location>
</feature>
<protein>
    <recommendedName>
        <fullName evidence="4">Integral membrane protein</fullName>
    </recommendedName>
</protein>
<proteinExistence type="predicted"/>
<dbReference type="STRING" id="1423729.FC80_GL000665"/>
<dbReference type="InterPro" id="IPR018580">
    <property type="entry name" value="Uncharacterised_YfhO"/>
</dbReference>
<feature type="transmembrane region" description="Helical" evidence="1">
    <location>
        <begin position="86"/>
        <end position="102"/>
    </location>
</feature>
<keyword evidence="3" id="KW-1185">Reference proteome</keyword>
<sequence length="879" mass="100854">MKIRLTHFVRSHYPLLLSFFLPVLLMGGYFISQGMFPFGKSSLLTVDLGQQYIDFFAYFRRTLLTNPSGFFYSFSKEIGGNMIGEWAYYLMSPFNLILLIFPEKFLAAGVMLITLLKYGCAGLSFGYFLKKMRTQSGLAIVTFATSYSMMGWFIANQLNLLWLDATIFLPLIILQFYNSLIGKKSWPYIILLAIMLIDNYYMGYMICLFLILFFLWFLFSSKRSFKKIVQLTFRSIINSVIAVALSMIILLPTLTSLASSKGQYTQNTVSFKFEYAPLKILSKFIIGSFNFQQMPSGYPNIFIGSIFLIGFILYFIDSKIKIRERILSFLISIFLVLSLCYEPLDLLWHGWQFPVWYPYRFSYIVSFWMLFLASRTLKNFINIRPWKIWLSFAIYSGIIAYSFSNEKKFSYISNETLIFTAIFATLTLAVLAVSANSKYNKLKIFLLCLISTVEIAMNAYISLGNLSYLTQKDYATPTKSLITDSNYLNNLKDSAYRTGQTYSRTKNDGLANNLNTGSYFSSALEKSIPDFYGMIGNPDGDNYVTYSNGTIISDALLNMKYFITPINGALLKNGQPLSALTEKPDLSRYKIIKQTKLTQIYKNNNALGYAYLANKQLKKLAIFYDNPIEYQTQWLNDSVGTKNSKYFEAQNFNEVVFQNVAQSTKLTDTIFKKKNFAKTAQIIFKFTPQTNDSYYLTLGSSFDSDNVSLYLNNQPLNQYGTFRHTVVVNIANHSKNQEVILTARFKKSSLWLNNFVLYKMNNKLVQNNISQIKKRNVTLKQISSRKLTGTYNAKSNHLLATTIPYSSGWTLRVDGKKIHTFKIQNTFLAANVAKGSHKITLAYTPPYFILGMVITIIATLVLIIIILFESKKKFRFYNN</sequence>
<keyword evidence="1" id="KW-1133">Transmembrane helix</keyword>
<reference evidence="2 3" key="1">
    <citation type="journal article" date="2015" name="Genome Announc.">
        <title>Expanding the biotechnology potential of lactobacilli through comparative genomics of 213 strains and associated genera.</title>
        <authorList>
            <person name="Sun Z."/>
            <person name="Harris H.M."/>
            <person name="McCann A."/>
            <person name="Guo C."/>
            <person name="Argimon S."/>
            <person name="Zhang W."/>
            <person name="Yang X."/>
            <person name="Jeffery I.B."/>
            <person name="Cooney J.C."/>
            <person name="Kagawa T.F."/>
            <person name="Liu W."/>
            <person name="Song Y."/>
            <person name="Salvetti E."/>
            <person name="Wrobel A."/>
            <person name="Rasinkangas P."/>
            <person name="Parkhill J."/>
            <person name="Rea M.C."/>
            <person name="O'Sullivan O."/>
            <person name="Ritari J."/>
            <person name="Douillard F.P."/>
            <person name="Paul Ross R."/>
            <person name="Yang R."/>
            <person name="Briner A.E."/>
            <person name="Felis G.E."/>
            <person name="de Vos W.M."/>
            <person name="Barrangou R."/>
            <person name="Klaenhammer T.R."/>
            <person name="Caufield P.W."/>
            <person name="Cui Y."/>
            <person name="Zhang H."/>
            <person name="O'Toole P.W."/>
        </authorList>
    </citation>
    <scope>NUCLEOTIDE SEQUENCE [LARGE SCALE GENOMIC DNA]</scope>
    <source>
        <strain evidence="2 3">DSM 21116</strain>
    </source>
</reference>
<dbReference type="Proteomes" id="UP000051131">
    <property type="component" value="Unassembled WGS sequence"/>
</dbReference>
<evidence type="ECO:0008006" key="4">
    <source>
        <dbReference type="Google" id="ProtNLM"/>
    </source>
</evidence>
<keyword evidence="1" id="KW-0472">Membrane</keyword>
<feature type="transmembrane region" description="Helical" evidence="1">
    <location>
        <begin position="12"/>
        <end position="31"/>
    </location>
</feature>
<feature type="transmembrane region" description="Helical" evidence="1">
    <location>
        <begin position="327"/>
        <end position="344"/>
    </location>
</feature>
<evidence type="ECO:0000313" key="3">
    <source>
        <dbReference type="Proteomes" id="UP000051131"/>
    </source>
</evidence>
<dbReference type="AlphaFoldDB" id="A0A0R2CSM6"/>
<feature type="transmembrane region" description="Helical" evidence="1">
    <location>
        <begin position="161"/>
        <end position="181"/>
    </location>
</feature>
<dbReference type="PANTHER" id="PTHR38454:SF1">
    <property type="entry name" value="INTEGRAL MEMBRANE PROTEIN"/>
    <property type="match status" value="1"/>
</dbReference>
<feature type="transmembrane region" description="Helical" evidence="1">
    <location>
        <begin position="356"/>
        <end position="374"/>
    </location>
</feature>
<feature type="transmembrane region" description="Helical" evidence="1">
    <location>
        <begin position="416"/>
        <end position="435"/>
    </location>
</feature>
<feature type="transmembrane region" description="Helical" evidence="1">
    <location>
        <begin position="135"/>
        <end position="154"/>
    </location>
</feature>
<comment type="caution">
    <text evidence="2">The sequence shown here is derived from an EMBL/GenBank/DDBJ whole genome shotgun (WGS) entry which is preliminary data.</text>
</comment>